<organism evidence="1 2">
    <name type="scientific">Racocetra persica</name>
    <dbReference type="NCBI Taxonomy" id="160502"/>
    <lineage>
        <taxon>Eukaryota</taxon>
        <taxon>Fungi</taxon>
        <taxon>Fungi incertae sedis</taxon>
        <taxon>Mucoromycota</taxon>
        <taxon>Glomeromycotina</taxon>
        <taxon>Glomeromycetes</taxon>
        <taxon>Diversisporales</taxon>
        <taxon>Gigasporaceae</taxon>
        <taxon>Racocetra</taxon>
    </lineage>
</organism>
<name>A0ACA9KAN0_9GLOM</name>
<proteinExistence type="predicted"/>
<protein>
    <submittedName>
        <fullName evidence="1">18688_t:CDS:1</fullName>
    </submittedName>
</protein>
<accession>A0ACA9KAN0</accession>
<feature type="non-terminal residue" evidence="1">
    <location>
        <position position="1"/>
    </location>
</feature>
<comment type="caution">
    <text evidence="1">The sequence shown here is derived from an EMBL/GenBank/DDBJ whole genome shotgun (WGS) entry which is preliminary data.</text>
</comment>
<dbReference type="EMBL" id="CAJVQC010000152">
    <property type="protein sequence ID" value="CAG8462190.1"/>
    <property type="molecule type" value="Genomic_DNA"/>
</dbReference>
<dbReference type="Proteomes" id="UP000789920">
    <property type="component" value="Unassembled WGS sequence"/>
</dbReference>
<evidence type="ECO:0000313" key="2">
    <source>
        <dbReference type="Proteomes" id="UP000789920"/>
    </source>
</evidence>
<sequence>NGYVQSFHTAYWEGVRYLVYGTGSNLVIYNSCLEHIQTTDVSKLLKDVKREPEPELNVFSVEISEIDGKIALTAGTDAFILCPQQVNKNVQWNLMKILKHDYPTLCISWSGDQLLVGGETLTIWEQTISPDQETPVKWTKLWEQRFIFVDAYESILGQNVTLIYVYILRCRVSTKTTLAQFSPDSTLFASMSDNDRLVKIWWNPYNNETKDRRYEFNYLPHPRAVTNFTWRKGPLEQKSSAGSNILITMCKDGICRIWASTNPDEPQCLYISTVVDPSQSLVTLQSSEEETCNEDPNLFSSIHWIDSKEFLCALKSSIESFDGDLDDSICGNGLRKLRNLANDTPDLLYQVQRDGSMVIWGIRNIYCRPRRIPKVLVLLRLAQAFPVSDVEYFFGRTYTFHDNTPTDILKSSVELAVIAQNPQGRLNKYSIRLVDVFDSLSSNMPIQFKCSWTGHHSDIISMKKTPVDDTFVSLAKDGETILWKIVVPDTSQVDKRIGPSITEKFPNKIDTRIKLVCVIPHENLAVYNGTRIVIFSSAKNDQFVQTAILEDYDPFFELILLFNFQDVTLPSTTYLAGISRQENTIFLWKFTNNDSVTSSQQIVFISKASLQLDIKTTIAVSVEPWTGSNTSHLPRDRYHPVLATFSSEDGCIRYWQCNLDKKTDMQSQTVEKIWAEEVKFFVGEEPKIIKCGPQGKIAVALQTSNGYELTIWGCITKKLSPTKDFIVEFSERIIDVDWLFTSNAELILAIATSRKILIYTRVRKHHVSVRTSWILFSEIDILSNSPLPISAILWGSGGSLIVANGNQLRCYNKWLSHENIDKGLFFSLNNIRINKQFPTLFHVVDHLNGPLPHHHPTLLLQHILWGKMELVKQILAHLCKYLKLLIGANRPISRILPVQFDMILEDDASTASKKTRRYSILFGEDSDDDDSQESILDFTEEAANFLSEQLKVISLPELTSVEQAQLLALVDTLIQVESQKRSLDENGVRYVLFMRRYHYLNRATFRVPGLSYRDMNWALHSDSQDLLIEYSIVASGGKILWNDARVHGIFLWLRSNESVRQQMEIIARNHYMQKEERDPTDCSLFYMALRKKKLLLGLWRTANNHKEQAVMLKFLSNNFDEPKWKTAALKNAYALLGKQRYEYAAAFFLLGDKLKDAANVCLKYLDDFQLAIAICRVYEGDEGSTLKSILENHVIPLAVKTGDRWLASMAFWILNQRDRAVKAIMVPLETLCDTSTKQPTSSPSTNSTISTESPDAALIVLYKQLKEKSVQTLRGASEISSETEYCFVLRSIFAYDRMGCPLLALHLVKTWLFAPESMSKNPHHILRSRRRTTILDIPLLDNDIRISSGVVNFNNWSWETDADVASSPVSPRPSNKFLFDDDNTRDTSNNLFVDEPSTFHNSTRPYDSQTNIYSDSSSSGTDMWGWNSSSNVSGSYTEKSNLAKITLLDDIDFNDYKVALVKRLEQVSFTCLRIVLSTITSPK</sequence>
<keyword evidence="2" id="KW-1185">Reference proteome</keyword>
<reference evidence="1" key="1">
    <citation type="submission" date="2021-06" db="EMBL/GenBank/DDBJ databases">
        <authorList>
            <person name="Kallberg Y."/>
            <person name="Tangrot J."/>
            <person name="Rosling A."/>
        </authorList>
    </citation>
    <scope>NUCLEOTIDE SEQUENCE</scope>
    <source>
        <strain evidence="1">MA461A</strain>
    </source>
</reference>
<evidence type="ECO:0000313" key="1">
    <source>
        <dbReference type="EMBL" id="CAG8462190.1"/>
    </source>
</evidence>
<gene>
    <name evidence="1" type="ORF">RPERSI_LOCUS202</name>
</gene>